<name>A0A062U6M2_9PROT</name>
<keyword evidence="2" id="KW-1185">Reference proteome</keyword>
<proteinExistence type="predicted"/>
<dbReference type="SUPFAM" id="SSF48557">
    <property type="entry name" value="L-aspartase-like"/>
    <property type="match status" value="1"/>
</dbReference>
<dbReference type="GO" id="GO:0016841">
    <property type="term" value="F:ammonia-lyase activity"/>
    <property type="evidence" value="ECO:0007669"/>
    <property type="project" value="UniProtKB-ARBA"/>
</dbReference>
<evidence type="ECO:0000313" key="1">
    <source>
        <dbReference type="EMBL" id="KCZ52254.1"/>
    </source>
</evidence>
<dbReference type="InterPro" id="IPR001106">
    <property type="entry name" value="Aromatic_Lyase"/>
</dbReference>
<dbReference type="InterPro" id="IPR008948">
    <property type="entry name" value="L-Aspartase-like"/>
</dbReference>
<dbReference type="PATRIC" id="fig|1280946.3.peg.3046"/>
<dbReference type="EMBL" id="AWFF01000069">
    <property type="protein sequence ID" value="KCZ52254.1"/>
    <property type="molecule type" value="Genomic_DNA"/>
</dbReference>
<dbReference type="RefSeq" id="WP_034798517.1">
    <property type="nucleotide sequence ID" value="NZ_AWFF01000069.1"/>
</dbReference>
<gene>
    <name evidence="1" type="ORF">HY29_18145</name>
</gene>
<dbReference type="InterPro" id="IPR024083">
    <property type="entry name" value="Fumarase/histidase_N"/>
</dbReference>
<dbReference type="STRING" id="1280946.HY29_18145"/>
<dbReference type="AlphaFoldDB" id="A0A062U6M2"/>
<evidence type="ECO:0000313" key="2">
    <source>
        <dbReference type="Proteomes" id="UP000027037"/>
    </source>
</evidence>
<protein>
    <submittedName>
        <fullName evidence="1">Uncharacterized protein</fullName>
    </submittedName>
</protein>
<sequence>MPHSDEISLLSKWIATVQSGDLSVELVAAKQGIAAQYDRFTEIMQGDVPPRIYGVNTLPGHREGEPMPAGYAASYQRNLIDNHCLPQAEFVDAETARFIHLSKCRTIASGGSLISPDLYEILLDLAGDPDFAPDIPKGATYSSGDVIPAAYWARAVLSHRPDYELKPGEGMALLNGAFIHIGTALAAFSRLAQVWDSYLTASRRFFAYVPANDALLTHAAPNRVAAAQSHVTEPSRFPSPGSLQPPVSVRAFPQTLLAFHESITGLARQLLHSLNQPSSNPRIGQTGQGEARILPSGSFVAPGLSLATGQVIDSLLMVGWTIVRRMEFFLSGEVEGVARDGTDSTDPIALIQWPKLAAAELEDMRMVHSRRVFGSGGATSYGVEDFWTHGTLTAHQMVACADKLQTILGLEHEIQDRVGSGETGRKDQRLDAGTAKLPDSARLI</sequence>
<accession>A0A062U6M2</accession>
<organism evidence="1 2">
    <name type="scientific">Hyphomonas beringensis</name>
    <dbReference type="NCBI Taxonomy" id="1280946"/>
    <lineage>
        <taxon>Bacteria</taxon>
        <taxon>Pseudomonadati</taxon>
        <taxon>Pseudomonadota</taxon>
        <taxon>Alphaproteobacteria</taxon>
        <taxon>Hyphomonadales</taxon>
        <taxon>Hyphomonadaceae</taxon>
        <taxon>Hyphomonas</taxon>
    </lineage>
</organism>
<reference evidence="1 2" key="1">
    <citation type="journal article" date="2014" name="Antonie Van Leeuwenhoek">
        <title>Hyphomonas beringensis sp. nov. and Hyphomonas chukchiensis sp. nov., isolated from surface seawater of the Bering Sea and Chukchi Sea.</title>
        <authorList>
            <person name="Li C."/>
            <person name="Lai Q."/>
            <person name="Li G."/>
            <person name="Dong C."/>
            <person name="Wang J."/>
            <person name="Liao Y."/>
            <person name="Shao Z."/>
        </authorList>
    </citation>
    <scope>NUCLEOTIDE SEQUENCE [LARGE SCALE GENOMIC DNA]</scope>
    <source>
        <strain evidence="1 2">25B14_1</strain>
    </source>
</reference>
<dbReference type="OrthoDB" id="9806955at2"/>
<comment type="caution">
    <text evidence="1">The sequence shown here is derived from an EMBL/GenBank/DDBJ whole genome shotgun (WGS) entry which is preliminary data.</text>
</comment>
<dbReference type="Gene3D" id="1.10.275.10">
    <property type="entry name" value="Fumarase/aspartase (N-terminal domain)"/>
    <property type="match status" value="1"/>
</dbReference>
<dbReference type="Pfam" id="PF00221">
    <property type="entry name" value="Lyase_aromatic"/>
    <property type="match status" value="1"/>
</dbReference>
<dbReference type="Gene3D" id="1.20.200.10">
    <property type="entry name" value="Fumarase/aspartase (Central domain)"/>
    <property type="match status" value="1"/>
</dbReference>
<dbReference type="Proteomes" id="UP000027037">
    <property type="component" value="Unassembled WGS sequence"/>
</dbReference>
<dbReference type="eggNOG" id="COG2986">
    <property type="taxonomic scope" value="Bacteria"/>
</dbReference>